<dbReference type="AlphaFoldDB" id="A0A0R2BS80"/>
<comment type="caution">
    <text evidence="3">The sequence shown here is derived from an EMBL/GenBank/DDBJ whole genome shotgun (WGS) entry which is preliminary data.</text>
</comment>
<dbReference type="InterPro" id="IPR048764">
    <property type="entry name" value="PylC_N"/>
</dbReference>
<dbReference type="Pfam" id="PF02655">
    <property type="entry name" value="ATP-grasp_3"/>
    <property type="match status" value="1"/>
</dbReference>
<dbReference type="SUPFAM" id="SSF56059">
    <property type="entry name" value="Glutathione synthetase ATP-binding domain-like"/>
    <property type="match status" value="1"/>
</dbReference>
<dbReference type="PROSITE" id="PS50975">
    <property type="entry name" value="ATP_GRASP"/>
    <property type="match status" value="1"/>
</dbReference>
<dbReference type="PANTHER" id="PTHR23132:SF14">
    <property type="entry name" value="ATP-GRASP DOMAIN-CONTAINING PROTEIN"/>
    <property type="match status" value="1"/>
</dbReference>
<accession>A0A0R2BS80</accession>
<dbReference type="Gene3D" id="3.30.1490.20">
    <property type="entry name" value="ATP-grasp fold, A domain"/>
    <property type="match status" value="1"/>
</dbReference>
<evidence type="ECO:0000313" key="4">
    <source>
        <dbReference type="Proteomes" id="UP000051813"/>
    </source>
</evidence>
<dbReference type="OrthoDB" id="9803907at2"/>
<protein>
    <recommendedName>
        <fullName evidence="2">ATP-grasp domain-containing protein</fullName>
    </recommendedName>
</protein>
<dbReference type="InterPro" id="IPR013815">
    <property type="entry name" value="ATP_grasp_subdomain_1"/>
</dbReference>
<organism evidence="3 4">
    <name type="scientific">Lapidilactobacillus dextrinicus DSM 20335</name>
    <dbReference type="NCBI Taxonomy" id="1423738"/>
    <lineage>
        <taxon>Bacteria</taxon>
        <taxon>Bacillati</taxon>
        <taxon>Bacillota</taxon>
        <taxon>Bacilli</taxon>
        <taxon>Lactobacillales</taxon>
        <taxon>Lactobacillaceae</taxon>
        <taxon>Lapidilactobacillus</taxon>
    </lineage>
</organism>
<dbReference type="GO" id="GO:0046872">
    <property type="term" value="F:metal ion binding"/>
    <property type="evidence" value="ECO:0007669"/>
    <property type="project" value="InterPro"/>
</dbReference>
<dbReference type="GO" id="GO:0005524">
    <property type="term" value="F:ATP binding"/>
    <property type="evidence" value="ECO:0007669"/>
    <property type="project" value="UniProtKB-UniRule"/>
</dbReference>
<proteinExistence type="predicted"/>
<dbReference type="InterPro" id="IPR003806">
    <property type="entry name" value="ATP-grasp_PylC-type"/>
</dbReference>
<keyword evidence="1" id="KW-0547">Nucleotide-binding</keyword>
<dbReference type="Pfam" id="PF21360">
    <property type="entry name" value="PylC-like_N"/>
    <property type="match status" value="1"/>
</dbReference>
<dbReference type="PANTHER" id="PTHR23132">
    <property type="entry name" value="D-ALANINE--D-ALANINE LIGASE"/>
    <property type="match status" value="1"/>
</dbReference>
<dbReference type="STRING" id="1423738.FC84_GL000749"/>
<name>A0A0R2BS80_9LACO</name>
<gene>
    <name evidence="3" type="ORF">FC84_GL000749</name>
</gene>
<dbReference type="InterPro" id="IPR011761">
    <property type="entry name" value="ATP-grasp"/>
</dbReference>
<keyword evidence="4" id="KW-1185">Reference proteome</keyword>
<dbReference type="Gene3D" id="3.30.470.20">
    <property type="entry name" value="ATP-grasp fold, B domain"/>
    <property type="match status" value="1"/>
</dbReference>
<dbReference type="GO" id="GO:0008716">
    <property type="term" value="F:D-alanine-D-alanine ligase activity"/>
    <property type="evidence" value="ECO:0007669"/>
    <property type="project" value="TreeGrafter"/>
</dbReference>
<sequence length="337" mass="37904">MVMTNILILNAGTRVKLVEYFKALPDLKVVCTDASLCAPALFSGDRYYQMPYITDPTYVDRVLEVCELEQIDGVLSLIDPAIFLLSQQRQRFEEKRIVFVAPPTPAVDLCFDKRKMYKFCRDHHLPTVPTYSNLADFEHDYQQGKVNFPVFIKPATGSASMKIQKVEQLAELQAALSGQHEMIIQPFMTGTEYGVDAYCDLETGELIECFVKEKLLMRSGETDKARSADPNPVLPILKALVKAADLRGPIDVDFFYEQGEWLISEVNPRFGGGYPFAQACGMNSPKWIVNNVEHQSNQRQTNNYPLNMVLMKYPEIVMLSQADIASHQAISGVLDAG</sequence>
<evidence type="ECO:0000259" key="2">
    <source>
        <dbReference type="PROSITE" id="PS50975"/>
    </source>
</evidence>
<evidence type="ECO:0000313" key="3">
    <source>
        <dbReference type="EMBL" id="KRM78492.1"/>
    </source>
</evidence>
<dbReference type="Proteomes" id="UP000051813">
    <property type="component" value="Unassembled WGS sequence"/>
</dbReference>
<dbReference type="EMBL" id="AYYK01000016">
    <property type="protein sequence ID" value="KRM78492.1"/>
    <property type="molecule type" value="Genomic_DNA"/>
</dbReference>
<dbReference type="PATRIC" id="fig|1423738.3.peg.758"/>
<dbReference type="Gene3D" id="3.40.50.20">
    <property type="match status" value="1"/>
</dbReference>
<keyword evidence="1" id="KW-0067">ATP-binding</keyword>
<reference evidence="3 4" key="1">
    <citation type="journal article" date="2015" name="Genome Announc.">
        <title>Expanding the biotechnology potential of lactobacilli through comparative genomics of 213 strains and associated genera.</title>
        <authorList>
            <person name="Sun Z."/>
            <person name="Harris H.M."/>
            <person name="McCann A."/>
            <person name="Guo C."/>
            <person name="Argimon S."/>
            <person name="Zhang W."/>
            <person name="Yang X."/>
            <person name="Jeffery I.B."/>
            <person name="Cooney J.C."/>
            <person name="Kagawa T.F."/>
            <person name="Liu W."/>
            <person name="Song Y."/>
            <person name="Salvetti E."/>
            <person name="Wrobel A."/>
            <person name="Rasinkangas P."/>
            <person name="Parkhill J."/>
            <person name="Rea M.C."/>
            <person name="O'Sullivan O."/>
            <person name="Ritari J."/>
            <person name="Douillard F.P."/>
            <person name="Paul Ross R."/>
            <person name="Yang R."/>
            <person name="Briner A.E."/>
            <person name="Felis G.E."/>
            <person name="de Vos W.M."/>
            <person name="Barrangou R."/>
            <person name="Klaenhammer T.R."/>
            <person name="Caufield P.W."/>
            <person name="Cui Y."/>
            <person name="Zhang H."/>
            <person name="O'Toole P.W."/>
        </authorList>
    </citation>
    <scope>NUCLEOTIDE SEQUENCE [LARGE SCALE GENOMIC DNA]</scope>
    <source>
        <strain evidence="3 4">DSM 20335</strain>
    </source>
</reference>
<dbReference type="NCBIfam" id="NF009406">
    <property type="entry name" value="PRK12767.1-5"/>
    <property type="match status" value="1"/>
</dbReference>
<feature type="domain" description="ATP-grasp" evidence="2">
    <location>
        <begin position="117"/>
        <end position="293"/>
    </location>
</feature>
<evidence type="ECO:0000256" key="1">
    <source>
        <dbReference type="PROSITE-ProRule" id="PRU00409"/>
    </source>
</evidence>